<evidence type="ECO:0000259" key="6">
    <source>
        <dbReference type="PROSITE" id="PS51918"/>
    </source>
</evidence>
<evidence type="ECO:0000256" key="2">
    <source>
        <dbReference type="ARBA" id="ARBA00022691"/>
    </source>
</evidence>
<keyword evidence="2" id="KW-0949">S-adenosyl-L-methionine</keyword>
<dbReference type="PaxDb" id="309799-DICTH_0222"/>
<dbReference type="SFLD" id="SFLDF00315">
    <property type="entry name" value="antilisterial_bacteriocin_subt"/>
    <property type="match status" value="1"/>
</dbReference>
<dbReference type="PANTHER" id="PTHR11228">
    <property type="entry name" value="RADICAL SAM DOMAIN PROTEIN"/>
    <property type="match status" value="1"/>
</dbReference>
<keyword evidence="5" id="KW-0411">Iron-sulfur</keyword>
<name>B5YBZ7_DICT6</name>
<sequence length="465" mass="53500">MNLDSNVYLKLDVDNLRLHLQPQYAFLCFDSKKLPKRGRLKQQAAIKLNKVAGEIIEKMYEPLSLSEIVNYFCRKYNDTEENVFRNISIFFERLYNRYGISVIECKNKYEIKNSCFTKTGSWDYLVPFGLVLELTYRCNYQCKHCYNNSSIYMLSEMKTDVILSILEEAYKLGIREIELTGGEPTVYSNIEEFLKKLFTYNFELIGLLTNGSNLSEEICQLLYYNRERVVVQIDLHGSSPEYVRWFTGNEKAYYSAIDSIKKLSDLGIVVRVVCNVTSLNVEQMADVAEIAYKLGATAVAFGPIAPIGRAKSNNDLIISLDDKAFAMFEKNIENLIEKYGKNFISVIEEEIMSDSINCGVGRSGITLSPNLDVKICQMSDMSIGNLKFSGNSLKNFLQTYSMYFEIISQIPAPNKRICKECENLWFCNNCLVRGLMKAYGEGEDKCVWRKEFLKNSFLLEIFQKK</sequence>
<dbReference type="InterPro" id="IPR050377">
    <property type="entry name" value="Radical_SAM_PqqE_MftC-like"/>
</dbReference>
<dbReference type="SFLD" id="SFLDG01216">
    <property type="entry name" value="thioether_bond_formation_requi"/>
    <property type="match status" value="1"/>
</dbReference>
<gene>
    <name evidence="7" type="ordered locus">DICTH_0222</name>
</gene>
<dbReference type="PROSITE" id="PS51918">
    <property type="entry name" value="RADICAL_SAM"/>
    <property type="match status" value="1"/>
</dbReference>
<evidence type="ECO:0000256" key="3">
    <source>
        <dbReference type="ARBA" id="ARBA00022723"/>
    </source>
</evidence>
<dbReference type="InterPro" id="IPR006638">
    <property type="entry name" value="Elp3/MiaA/NifB-like_rSAM"/>
</dbReference>
<evidence type="ECO:0000313" key="8">
    <source>
        <dbReference type="Proteomes" id="UP000001733"/>
    </source>
</evidence>
<dbReference type="Proteomes" id="UP000001733">
    <property type="component" value="Chromosome"/>
</dbReference>
<comment type="cofactor">
    <cofactor evidence="1">
        <name>[4Fe-4S] cluster</name>
        <dbReference type="ChEBI" id="CHEBI:49883"/>
    </cofactor>
</comment>
<dbReference type="AlphaFoldDB" id="B5YBZ7"/>
<dbReference type="SMART" id="SM00729">
    <property type="entry name" value="Elp3"/>
    <property type="match status" value="1"/>
</dbReference>
<proteinExistence type="predicted"/>
<evidence type="ECO:0000313" key="7">
    <source>
        <dbReference type="EMBL" id="ACI19224.1"/>
    </source>
</evidence>
<dbReference type="Pfam" id="PF04055">
    <property type="entry name" value="Radical_SAM"/>
    <property type="match status" value="1"/>
</dbReference>
<dbReference type="RefSeq" id="WP_012547856.1">
    <property type="nucleotide sequence ID" value="NC_011297.1"/>
</dbReference>
<dbReference type="HOGENOM" id="CLU_009273_4_2_0"/>
<organism evidence="7 8">
    <name type="scientific">Dictyoglomus thermophilum (strain ATCC 35947 / DSM 3960 / H-6-12)</name>
    <dbReference type="NCBI Taxonomy" id="309799"/>
    <lineage>
        <taxon>Bacteria</taxon>
        <taxon>Pseudomonadati</taxon>
        <taxon>Dictyoglomota</taxon>
        <taxon>Dictyoglomia</taxon>
        <taxon>Dictyoglomales</taxon>
        <taxon>Dictyoglomaceae</taxon>
        <taxon>Dictyoglomus</taxon>
    </lineage>
</organism>
<dbReference type="SFLD" id="SFLDG01386">
    <property type="entry name" value="main_SPASM_domain-containing"/>
    <property type="match status" value="1"/>
</dbReference>
<evidence type="ECO:0000256" key="1">
    <source>
        <dbReference type="ARBA" id="ARBA00001966"/>
    </source>
</evidence>
<dbReference type="KEGG" id="dth:DICTH_0222"/>
<dbReference type="OrthoDB" id="7021155at2"/>
<dbReference type="STRING" id="309799.DICTH_0222"/>
<dbReference type="InterPro" id="IPR007197">
    <property type="entry name" value="rSAM"/>
</dbReference>
<dbReference type="GO" id="GO:0046872">
    <property type="term" value="F:metal ion binding"/>
    <property type="evidence" value="ECO:0007669"/>
    <property type="project" value="UniProtKB-KW"/>
</dbReference>
<reference evidence="7 8" key="1">
    <citation type="journal article" date="2014" name="Genome Announc.">
        <title>Complete Genome Sequence of the Extreme Thermophile Dictyoglomus thermophilum H-6-12.</title>
        <authorList>
            <person name="Coil D.A."/>
            <person name="Badger J.H."/>
            <person name="Forberger H.C."/>
            <person name="Riggs F."/>
            <person name="Madupu R."/>
            <person name="Fedorova N."/>
            <person name="Ward N."/>
            <person name="Robb F.T."/>
            <person name="Eisen J.A."/>
        </authorList>
    </citation>
    <scope>NUCLEOTIDE SEQUENCE [LARGE SCALE GENOMIC DNA]</scope>
    <source>
        <strain evidence="8">ATCC 35947 / DSM 3960 / H-6-12</strain>
    </source>
</reference>
<dbReference type="GO" id="GO:0003824">
    <property type="term" value="F:catalytic activity"/>
    <property type="evidence" value="ECO:0007669"/>
    <property type="project" value="InterPro"/>
</dbReference>
<evidence type="ECO:0000256" key="4">
    <source>
        <dbReference type="ARBA" id="ARBA00023004"/>
    </source>
</evidence>
<dbReference type="CDD" id="cd01335">
    <property type="entry name" value="Radical_SAM"/>
    <property type="match status" value="1"/>
</dbReference>
<keyword evidence="8" id="KW-1185">Reference proteome</keyword>
<feature type="domain" description="Radical SAM core" evidence="6">
    <location>
        <begin position="124"/>
        <end position="342"/>
    </location>
</feature>
<keyword evidence="3" id="KW-0479">Metal-binding</keyword>
<dbReference type="EMBL" id="CP001146">
    <property type="protein sequence ID" value="ACI19224.1"/>
    <property type="molecule type" value="Genomic_DNA"/>
</dbReference>
<dbReference type="GO" id="GO:0051536">
    <property type="term" value="F:iron-sulfur cluster binding"/>
    <property type="evidence" value="ECO:0007669"/>
    <property type="project" value="UniProtKB-KW"/>
</dbReference>
<dbReference type="SFLD" id="SFLDS00029">
    <property type="entry name" value="Radical_SAM"/>
    <property type="match status" value="1"/>
</dbReference>
<dbReference type="eggNOG" id="COG0535">
    <property type="taxonomic scope" value="Bacteria"/>
</dbReference>
<keyword evidence="4" id="KW-0408">Iron</keyword>
<accession>B5YBZ7</accession>
<dbReference type="InterPro" id="IPR013785">
    <property type="entry name" value="Aldolase_TIM"/>
</dbReference>
<evidence type="ECO:0000256" key="5">
    <source>
        <dbReference type="ARBA" id="ARBA00023014"/>
    </source>
</evidence>
<dbReference type="InterPro" id="IPR058240">
    <property type="entry name" value="rSAM_sf"/>
</dbReference>
<dbReference type="Gene3D" id="3.20.20.70">
    <property type="entry name" value="Aldolase class I"/>
    <property type="match status" value="1"/>
</dbReference>
<dbReference type="SFLD" id="SFLDG01067">
    <property type="entry name" value="SPASM/twitch_domain_containing"/>
    <property type="match status" value="1"/>
</dbReference>
<protein>
    <submittedName>
        <fullName evidence="7">Radical SAM domain protein</fullName>
    </submittedName>
</protein>
<dbReference type="PANTHER" id="PTHR11228:SF7">
    <property type="entry name" value="PQQA PEPTIDE CYCLASE"/>
    <property type="match status" value="1"/>
</dbReference>
<dbReference type="SUPFAM" id="SSF102114">
    <property type="entry name" value="Radical SAM enzymes"/>
    <property type="match status" value="1"/>
</dbReference>